<dbReference type="PRINTS" id="PR00069">
    <property type="entry name" value="ALDKETRDTASE"/>
</dbReference>
<dbReference type="Proteomes" id="UP000314983">
    <property type="component" value="Chromosome 7"/>
</dbReference>
<evidence type="ECO:0000313" key="6">
    <source>
        <dbReference type="Ensembl" id="ENSEEEP00000058878.1"/>
    </source>
</evidence>
<evidence type="ECO:0000256" key="1">
    <source>
        <dbReference type="ARBA" id="ARBA00007905"/>
    </source>
</evidence>
<dbReference type="FunFam" id="3.20.20.100:FF:000003">
    <property type="entry name" value="Aldo-keto reductase family 1 member C3"/>
    <property type="match status" value="1"/>
</dbReference>
<name>A0AAY5EPN3_ELEEL</name>
<dbReference type="PROSITE" id="PS00062">
    <property type="entry name" value="ALDOKETO_REDUCTASE_2"/>
    <property type="match status" value="1"/>
</dbReference>
<dbReference type="AlphaFoldDB" id="A0AAY5EPN3"/>
<reference evidence="6 7" key="1">
    <citation type="submission" date="2020-05" db="EMBL/GenBank/DDBJ databases">
        <title>Electrophorus electricus (electric eel) genome, fEleEle1, primary haplotype.</title>
        <authorList>
            <person name="Myers G."/>
            <person name="Meyer A."/>
            <person name="Fedrigo O."/>
            <person name="Formenti G."/>
            <person name="Rhie A."/>
            <person name="Tracey A."/>
            <person name="Sims Y."/>
            <person name="Jarvis E.D."/>
        </authorList>
    </citation>
    <scope>NUCLEOTIDE SEQUENCE [LARGE SCALE GENOMIC DNA]</scope>
</reference>
<dbReference type="InterPro" id="IPR023210">
    <property type="entry name" value="NADP_OxRdtase_dom"/>
</dbReference>
<dbReference type="PROSITE" id="PS00063">
    <property type="entry name" value="ALDOKETO_REDUCTASE_3"/>
    <property type="match status" value="1"/>
</dbReference>
<reference evidence="6" key="2">
    <citation type="submission" date="2025-08" db="UniProtKB">
        <authorList>
            <consortium name="Ensembl"/>
        </authorList>
    </citation>
    <scope>IDENTIFICATION</scope>
</reference>
<organism evidence="6 7">
    <name type="scientific">Electrophorus electricus</name>
    <name type="common">Electric eel</name>
    <name type="synonym">Gymnotus electricus</name>
    <dbReference type="NCBI Taxonomy" id="8005"/>
    <lineage>
        <taxon>Eukaryota</taxon>
        <taxon>Metazoa</taxon>
        <taxon>Chordata</taxon>
        <taxon>Craniata</taxon>
        <taxon>Vertebrata</taxon>
        <taxon>Euteleostomi</taxon>
        <taxon>Actinopterygii</taxon>
        <taxon>Neopterygii</taxon>
        <taxon>Teleostei</taxon>
        <taxon>Ostariophysi</taxon>
        <taxon>Gymnotiformes</taxon>
        <taxon>Gymnotoidei</taxon>
        <taxon>Gymnotidae</taxon>
        <taxon>Electrophorus</taxon>
    </lineage>
</organism>
<dbReference type="Ensembl" id="ENSEEET00000060119.1">
    <property type="protein sequence ID" value="ENSEEEP00000058878.1"/>
    <property type="gene ID" value="ENSEEEG00000020936.2"/>
</dbReference>
<evidence type="ECO:0000256" key="4">
    <source>
        <dbReference type="PIRSR" id="PIRSR000097-3"/>
    </source>
</evidence>
<feature type="domain" description="NADP-dependent oxidoreductase" evidence="5">
    <location>
        <begin position="21"/>
        <end position="300"/>
    </location>
</feature>
<feature type="active site" description="Proton donor" evidence="2">
    <location>
        <position position="58"/>
    </location>
</feature>
<dbReference type="SUPFAM" id="SSF51430">
    <property type="entry name" value="NAD(P)-linked oxidoreductase"/>
    <property type="match status" value="1"/>
</dbReference>
<dbReference type="Pfam" id="PF00248">
    <property type="entry name" value="Aldo_ket_red"/>
    <property type="match status" value="1"/>
</dbReference>
<dbReference type="GO" id="GO:0016491">
    <property type="term" value="F:oxidoreductase activity"/>
    <property type="evidence" value="ECO:0007669"/>
    <property type="project" value="InterPro"/>
</dbReference>
<feature type="site" description="Lowers pKa of active site Tyr" evidence="4">
    <location>
        <position position="87"/>
    </location>
</feature>
<proteinExistence type="inferred from homology"/>
<dbReference type="PIRSF" id="PIRSF000097">
    <property type="entry name" value="AKR"/>
    <property type="match status" value="1"/>
</dbReference>
<dbReference type="PROSITE" id="PS00798">
    <property type="entry name" value="ALDOKETO_REDUCTASE_1"/>
    <property type="match status" value="1"/>
</dbReference>
<evidence type="ECO:0000259" key="5">
    <source>
        <dbReference type="Pfam" id="PF00248"/>
    </source>
</evidence>
<dbReference type="PANTHER" id="PTHR11732">
    <property type="entry name" value="ALDO/KETO REDUCTASE"/>
    <property type="match status" value="1"/>
</dbReference>
<dbReference type="InterPro" id="IPR020471">
    <property type="entry name" value="AKR"/>
</dbReference>
<feature type="binding site" evidence="3">
    <location>
        <position position="143"/>
    </location>
    <ligand>
        <name>substrate</name>
    </ligand>
</feature>
<evidence type="ECO:0000256" key="2">
    <source>
        <dbReference type="PIRSR" id="PIRSR000097-1"/>
    </source>
</evidence>
<sequence>MDLTATNHSVTMSSGFKIPLMGIGTYGDPRTTPKGTAYESVKLAIEIGYRHIDGALVYFNEHEVGQAIREKIADGTVKREDIFYCGKLWNTFHPPELVRPALERTLKTLQLEYVDLYIIELPMAFKPGDTFYPKDENGKIVYHETDLCATWEALEACIDAGLTKSLGVSNFNKRQLELILNKPGLKYKPVTNQIECHPYFTQPKMMQYCKQNDIIIVGYSPLGTSRDPSWVNLKNPPLLEDKLLVAIAKKYNKNTAQIALRFNVQRGVVVIPKSFSPKRIKENFEIFDFFLTDDEMRAIEVTGCLPVKSKVLYCSRGESPTAHTCVFPAPTSNTTPQVIIKP</sequence>
<evidence type="ECO:0000256" key="3">
    <source>
        <dbReference type="PIRSR" id="PIRSR000097-2"/>
    </source>
</evidence>
<dbReference type="Gene3D" id="3.20.20.100">
    <property type="entry name" value="NADP-dependent oxidoreductase domain"/>
    <property type="match status" value="1"/>
</dbReference>
<protein>
    <recommendedName>
        <fullName evidence="5">NADP-dependent oxidoreductase domain-containing protein</fullName>
    </recommendedName>
</protein>
<evidence type="ECO:0000313" key="7">
    <source>
        <dbReference type="Proteomes" id="UP000314983"/>
    </source>
</evidence>
<gene>
    <name evidence="6" type="primary">AKR1D1</name>
</gene>
<reference evidence="6" key="3">
    <citation type="submission" date="2025-09" db="UniProtKB">
        <authorList>
            <consortium name="Ensembl"/>
        </authorList>
    </citation>
    <scope>IDENTIFICATION</scope>
</reference>
<dbReference type="InterPro" id="IPR036812">
    <property type="entry name" value="NAD(P)_OxRdtase_dom_sf"/>
</dbReference>
<comment type="similarity">
    <text evidence="1">Belongs to the aldo/keto reductase family.</text>
</comment>
<keyword evidence="7" id="KW-1185">Reference proteome</keyword>
<dbReference type="GeneTree" id="ENSGT00940000155961"/>
<dbReference type="InterPro" id="IPR018170">
    <property type="entry name" value="Aldo/ket_reductase_CS"/>
</dbReference>
<accession>A0AAY5EPN3</accession>